<name>A0A8H5B7F1_9AGAR</name>
<evidence type="ECO:0000313" key="3">
    <source>
        <dbReference type="Proteomes" id="UP000567179"/>
    </source>
</evidence>
<sequence>MDSRPMVESASRQRLMAQNDKEDDDEDEEENEEDEDNGDSTPLGGNFDLYDMNLDFLTSKYSPVGKMDVDPEALYCTILTYQAKNDRTAKATIPEDYGSPGSEGEFSARFLRDPFSEEPFEISVSDIEITDDIGFKSKYASPKVRWDGDGIKARMDIAGGGCGIASSSGSFAMRPLWQAESEDGEFMELFEGTLTFRASFSSLYTRKGHGRGIPTVSFPFWAVRALE</sequence>
<reference evidence="2 3" key="1">
    <citation type="journal article" date="2020" name="ISME J.">
        <title>Uncovering the hidden diversity of litter-decomposition mechanisms in mushroom-forming fungi.</title>
        <authorList>
            <person name="Floudas D."/>
            <person name="Bentzer J."/>
            <person name="Ahren D."/>
            <person name="Johansson T."/>
            <person name="Persson P."/>
            <person name="Tunlid A."/>
        </authorList>
    </citation>
    <scope>NUCLEOTIDE SEQUENCE [LARGE SCALE GENOMIC DNA]</scope>
    <source>
        <strain evidence="2 3">CBS 101986</strain>
    </source>
</reference>
<dbReference type="Proteomes" id="UP000567179">
    <property type="component" value="Unassembled WGS sequence"/>
</dbReference>
<protein>
    <submittedName>
        <fullName evidence="2">Uncharacterized protein</fullName>
    </submittedName>
</protein>
<organism evidence="2 3">
    <name type="scientific">Psilocybe cf. subviscida</name>
    <dbReference type="NCBI Taxonomy" id="2480587"/>
    <lineage>
        <taxon>Eukaryota</taxon>
        <taxon>Fungi</taxon>
        <taxon>Dikarya</taxon>
        <taxon>Basidiomycota</taxon>
        <taxon>Agaricomycotina</taxon>
        <taxon>Agaricomycetes</taxon>
        <taxon>Agaricomycetidae</taxon>
        <taxon>Agaricales</taxon>
        <taxon>Agaricineae</taxon>
        <taxon>Strophariaceae</taxon>
        <taxon>Psilocybe</taxon>
    </lineage>
</organism>
<dbReference type="OrthoDB" id="3256283at2759"/>
<evidence type="ECO:0000313" key="2">
    <source>
        <dbReference type="EMBL" id="KAF5318155.1"/>
    </source>
</evidence>
<feature type="compositionally biased region" description="Acidic residues" evidence="1">
    <location>
        <begin position="21"/>
        <end position="38"/>
    </location>
</feature>
<dbReference type="AlphaFoldDB" id="A0A8H5B7F1"/>
<keyword evidence="3" id="KW-1185">Reference proteome</keyword>
<accession>A0A8H5B7F1</accession>
<proteinExistence type="predicted"/>
<dbReference type="EMBL" id="JAACJJ010000031">
    <property type="protein sequence ID" value="KAF5318155.1"/>
    <property type="molecule type" value="Genomic_DNA"/>
</dbReference>
<evidence type="ECO:0000256" key="1">
    <source>
        <dbReference type="SAM" id="MobiDB-lite"/>
    </source>
</evidence>
<gene>
    <name evidence="2" type="ORF">D9619_012115</name>
</gene>
<comment type="caution">
    <text evidence="2">The sequence shown here is derived from an EMBL/GenBank/DDBJ whole genome shotgun (WGS) entry which is preliminary data.</text>
</comment>
<feature type="region of interest" description="Disordered" evidence="1">
    <location>
        <begin position="1"/>
        <end position="45"/>
    </location>
</feature>